<proteinExistence type="predicted"/>
<accession>A0ABT8S6N9</accession>
<evidence type="ECO:0000313" key="1">
    <source>
        <dbReference type="EMBL" id="MDO1534123.1"/>
    </source>
</evidence>
<dbReference type="EMBL" id="JAUKVY010000012">
    <property type="protein sequence ID" value="MDO1534123.1"/>
    <property type="molecule type" value="Genomic_DNA"/>
</dbReference>
<reference evidence="1" key="1">
    <citation type="submission" date="2023-06" db="EMBL/GenBank/DDBJ databases">
        <authorList>
            <person name="Jiang Y."/>
            <person name="Liu Q."/>
        </authorList>
    </citation>
    <scope>NUCLEOTIDE SEQUENCE</scope>
    <source>
        <strain evidence="1">CGMCC 1.12090</strain>
    </source>
</reference>
<evidence type="ECO:0000313" key="2">
    <source>
        <dbReference type="Proteomes" id="UP001169027"/>
    </source>
</evidence>
<protein>
    <submittedName>
        <fullName evidence="1">Uncharacterized protein</fullName>
    </submittedName>
</protein>
<dbReference type="Proteomes" id="UP001169027">
    <property type="component" value="Unassembled WGS sequence"/>
</dbReference>
<gene>
    <name evidence="1" type="ORF">Q2T77_17700</name>
</gene>
<dbReference type="RefSeq" id="WP_301811392.1">
    <property type="nucleotide sequence ID" value="NZ_JAUJZH010000012.1"/>
</dbReference>
<organism evidence="1 2">
    <name type="scientific">Variovorax ginsengisoli</name>
    <dbReference type="NCBI Taxonomy" id="363844"/>
    <lineage>
        <taxon>Bacteria</taxon>
        <taxon>Pseudomonadati</taxon>
        <taxon>Pseudomonadota</taxon>
        <taxon>Betaproteobacteria</taxon>
        <taxon>Burkholderiales</taxon>
        <taxon>Comamonadaceae</taxon>
        <taxon>Variovorax</taxon>
    </lineage>
</organism>
<sequence>MNIESTPSQQARHVIERTGSAWRIAPASPREVARRAPRGHVPARVVRRIQAAAVAAGLPMAHSW</sequence>
<comment type="caution">
    <text evidence="1">The sequence shown here is derived from an EMBL/GenBank/DDBJ whole genome shotgun (WGS) entry which is preliminary data.</text>
</comment>
<name>A0ABT8S6N9_9BURK</name>
<keyword evidence="2" id="KW-1185">Reference proteome</keyword>